<evidence type="ECO:0000313" key="6">
    <source>
        <dbReference type="Proteomes" id="UP000683429"/>
    </source>
</evidence>
<dbReference type="OrthoDB" id="2220294at2"/>
<reference evidence="4 5" key="1">
    <citation type="submission" date="2016-10" db="EMBL/GenBank/DDBJ databases">
        <authorList>
            <person name="de Groot N.N."/>
        </authorList>
    </citation>
    <scope>NUCLEOTIDE SEQUENCE [LARGE SCALE GENOMIC DNA]</scope>
    <source>
        <strain evidence="4 5">CGMCC 1.10238</strain>
    </source>
</reference>
<name>A0A1H8MNB6_9BACL</name>
<proteinExistence type="predicted"/>
<keyword evidence="1" id="KW-0560">Oxidoreductase</keyword>
<dbReference type="PANTHER" id="PTHR35176">
    <property type="entry name" value="HEME OXYGENASE HI_0854-RELATED"/>
    <property type="match status" value="1"/>
</dbReference>
<reference evidence="3 6" key="2">
    <citation type="submission" date="2021-06" db="EMBL/GenBank/DDBJ databases">
        <title>Whole genome sequence of Paenibacillus sophorae DSM23020 for comparative genomics.</title>
        <authorList>
            <person name="Kim M.-J."/>
            <person name="Lee G."/>
            <person name="Shin J.-H."/>
        </authorList>
    </citation>
    <scope>NUCLEOTIDE SEQUENCE [LARGE SCALE GENOMIC DNA]</scope>
    <source>
        <strain evidence="3 6">DSM 23020</strain>
    </source>
</reference>
<evidence type="ECO:0000313" key="4">
    <source>
        <dbReference type="EMBL" id="SEO18827.1"/>
    </source>
</evidence>
<dbReference type="EMBL" id="CP076607">
    <property type="protein sequence ID" value="QWU17882.1"/>
    <property type="molecule type" value="Genomic_DNA"/>
</dbReference>
<feature type="domain" description="Pyridoxamine 5'-phosphate oxidase N-terminal" evidence="2">
    <location>
        <begin position="4"/>
        <end position="134"/>
    </location>
</feature>
<dbReference type="GO" id="GO:0070967">
    <property type="term" value="F:coenzyme F420 binding"/>
    <property type="evidence" value="ECO:0007669"/>
    <property type="project" value="TreeGrafter"/>
</dbReference>
<dbReference type="PANTHER" id="PTHR35176:SF6">
    <property type="entry name" value="HEME OXYGENASE HI_0854-RELATED"/>
    <property type="match status" value="1"/>
</dbReference>
<organism evidence="4 5">
    <name type="scientific">Paenibacillus sophorae</name>
    <dbReference type="NCBI Taxonomy" id="1333845"/>
    <lineage>
        <taxon>Bacteria</taxon>
        <taxon>Bacillati</taxon>
        <taxon>Bacillota</taxon>
        <taxon>Bacilli</taxon>
        <taxon>Bacillales</taxon>
        <taxon>Paenibacillaceae</taxon>
        <taxon>Paenibacillus</taxon>
    </lineage>
</organism>
<dbReference type="Pfam" id="PF01243">
    <property type="entry name" value="PNPOx_N"/>
    <property type="match status" value="1"/>
</dbReference>
<dbReference type="InterPro" id="IPR012349">
    <property type="entry name" value="Split_barrel_FMN-bd"/>
</dbReference>
<dbReference type="SUPFAM" id="SSF50475">
    <property type="entry name" value="FMN-binding split barrel"/>
    <property type="match status" value="1"/>
</dbReference>
<dbReference type="GO" id="GO:0016627">
    <property type="term" value="F:oxidoreductase activity, acting on the CH-CH group of donors"/>
    <property type="evidence" value="ECO:0007669"/>
    <property type="project" value="TreeGrafter"/>
</dbReference>
<dbReference type="RefSeq" id="WP_036596413.1">
    <property type="nucleotide sequence ID" value="NZ_CP076607.1"/>
</dbReference>
<dbReference type="Gene3D" id="2.30.110.10">
    <property type="entry name" value="Electron Transport, Fmn-binding Protein, Chain A"/>
    <property type="match status" value="1"/>
</dbReference>
<dbReference type="GO" id="GO:0005829">
    <property type="term" value="C:cytosol"/>
    <property type="evidence" value="ECO:0007669"/>
    <property type="project" value="TreeGrafter"/>
</dbReference>
<dbReference type="Proteomes" id="UP000198809">
    <property type="component" value="Unassembled WGS sequence"/>
</dbReference>
<dbReference type="AlphaFoldDB" id="A0A1H8MNB6"/>
<keyword evidence="6" id="KW-1185">Reference proteome</keyword>
<sequence>MDINREVKNVFDSHGLMRLATIDESGFPKVRPVNFAADQQDESVLYFMSFNSANKVKELQNNNNVHITVDKDANSMEELAQLVFVRGAGKAYQIQTPEELQKGTGLLIDKYPYMKEMPGDPSMMTMFRIELDKVIVTDNRVSFGYIEEHNYR</sequence>
<evidence type="ECO:0000256" key="1">
    <source>
        <dbReference type="ARBA" id="ARBA00023002"/>
    </source>
</evidence>
<protein>
    <submittedName>
        <fullName evidence="3 4">Pyridoxamine 5'-phosphate oxidase</fullName>
    </submittedName>
</protein>
<dbReference type="Proteomes" id="UP000683429">
    <property type="component" value="Chromosome"/>
</dbReference>
<accession>A0A1H8MNB6</accession>
<dbReference type="STRING" id="1333845.SAMN04487895_105321"/>
<evidence type="ECO:0000313" key="3">
    <source>
        <dbReference type="EMBL" id="QWU17882.1"/>
    </source>
</evidence>
<dbReference type="InterPro" id="IPR052019">
    <property type="entry name" value="F420H2_bilvrd_red/Heme_oxyg"/>
</dbReference>
<evidence type="ECO:0000259" key="2">
    <source>
        <dbReference type="Pfam" id="PF01243"/>
    </source>
</evidence>
<dbReference type="EMBL" id="FODH01000005">
    <property type="protein sequence ID" value="SEO18827.1"/>
    <property type="molecule type" value="Genomic_DNA"/>
</dbReference>
<gene>
    <name evidence="3" type="ORF">KP014_12555</name>
    <name evidence="4" type="ORF">SAMN04487895_105321</name>
</gene>
<evidence type="ECO:0000313" key="5">
    <source>
        <dbReference type="Proteomes" id="UP000198809"/>
    </source>
</evidence>
<dbReference type="InterPro" id="IPR011576">
    <property type="entry name" value="Pyridox_Oxase_N"/>
</dbReference>